<dbReference type="Proteomes" id="UP000812440">
    <property type="component" value="Chromosome 4"/>
</dbReference>
<sequence>FYIFFTVWIVVGILMIAVGVIYKDDCPIQPYIPIFLIVTGAIHIVTFITMLMRYLCETFSALIEGLIGIFSFAWFITGSVWVFSVYSRYEGLCDKNLYLFAFGILQFEYVVIALGLLSFCCLCSLRNLFYERLE</sequence>
<feature type="transmembrane region" description="Helical" evidence="1">
    <location>
        <begin position="34"/>
        <end position="55"/>
    </location>
</feature>
<proteinExistence type="predicted"/>
<feature type="non-terminal residue" evidence="2">
    <location>
        <position position="134"/>
    </location>
</feature>
<feature type="transmembrane region" description="Helical" evidence="1">
    <location>
        <begin position="6"/>
        <end position="22"/>
    </location>
</feature>
<accession>A0A8T2J2F1</accession>
<feature type="transmembrane region" description="Helical" evidence="1">
    <location>
        <begin position="97"/>
        <end position="119"/>
    </location>
</feature>
<evidence type="ECO:0000313" key="2">
    <source>
        <dbReference type="EMBL" id="KAG8437857.1"/>
    </source>
</evidence>
<keyword evidence="1" id="KW-0472">Membrane</keyword>
<protein>
    <submittedName>
        <fullName evidence="2">Uncharacterized protein</fullName>
    </submittedName>
</protein>
<name>A0A8T2J2F1_9PIPI</name>
<dbReference type="InterPro" id="IPR040350">
    <property type="entry name" value="TMEM272"/>
</dbReference>
<dbReference type="EMBL" id="JAACNH010000007">
    <property type="protein sequence ID" value="KAG8437857.1"/>
    <property type="molecule type" value="Genomic_DNA"/>
</dbReference>
<dbReference type="AlphaFoldDB" id="A0A8T2J2F1"/>
<organism evidence="2 3">
    <name type="scientific">Hymenochirus boettgeri</name>
    <name type="common">Congo dwarf clawed frog</name>
    <dbReference type="NCBI Taxonomy" id="247094"/>
    <lineage>
        <taxon>Eukaryota</taxon>
        <taxon>Metazoa</taxon>
        <taxon>Chordata</taxon>
        <taxon>Craniata</taxon>
        <taxon>Vertebrata</taxon>
        <taxon>Euteleostomi</taxon>
        <taxon>Amphibia</taxon>
        <taxon>Batrachia</taxon>
        <taxon>Anura</taxon>
        <taxon>Pipoidea</taxon>
        <taxon>Pipidae</taxon>
        <taxon>Pipinae</taxon>
        <taxon>Hymenochirus</taxon>
    </lineage>
</organism>
<evidence type="ECO:0000313" key="3">
    <source>
        <dbReference type="Proteomes" id="UP000812440"/>
    </source>
</evidence>
<feature type="transmembrane region" description="Helical" evidence="1">
    <location>
        <begin position="61"/>
        <end position="85"/>
    </location>
</feature>
<comment type="caution">
    <text evidence="2">The sequence shown here is derived from an EMBL/GenBank/DDBJ whole genome shotgun (WGS) entry which is preliminary data.</text>
</comment>
<dbReference type="OrthoDB" id="6157510at2759"/>
<keyword evidence="3" id="KW-1185">Reference proteome</keyword>
<dbReference type="PANTHER" id="PTHR33444">
    <property type="entry name" value="SI:DKEY-19B23.12-RELATED"/>
    <property type="match status" value="1"/>
</dbReference>
<keyword evidence="1" id="KW-0812">Transmembrane</keyword>
<gene>
    <name evidence="2" type="ORF">GDO86_008525</name>
</gene>
<keyword evidence="1" id="KW-1133">Transmembrane helix</keyword>
<evidence type="ECO:0000256" key="1">
    <source>
        <dbReference type="SAM" id="Phobius"/>
    </source>
</evidence>
<reference evidence="2" key="1">
    <citation type="thesis" date="2020" institute="ProQuest LLC" country="789 East Eisenhower Parkway, Ann Arbor, MI, USA">
        <title>Comparative Genomics and Chromosome Evolution.</title>
        <authorList>
            <person name="Mudd A.B."/>
        </authorList>
    </citation>
    <scope>NUCLEOTIDE SEQUENCE</scope>
    <source>
        <strain evidence="2">Female2</strain>
        <tissue evidence="2">Blood</tissue>
    </source>
</reference>
<dbReference type="PANTHER" id="PTHR33444:SF12">
    <property type="entry name" value="TRANSMEMBRANE PROTEIN 272"/>
    <property type="match status" value="1"/>
</dbReference>